<dbReference type="SUPFAM" id="SSF52172">
    <property type="entry name" value="CheY-like"/>
    <property type="match status" value="1"/>
</dbReference>
<feature type="domain" description="OmpR/PhoB-type" evidence="9">
    <location>
        <begin position="127"/>
        <end position="227"/>
    </location>
</feature>
<sequence>MDKTRILIVEDEPKLADILSKYLEKADYETRIVADGADAEYAFSTFDPHLTLLDIMLPNVDGIEICKMVRAKSNVPVIMTTAKVEEIDRLLGLEIGADDYVCKPYSPREVVARVKAVLRRVTLNGNGEKHDIEDKLRLNEDTLFVSFLTNSVSLTHVEFLLLKSMQAHPGRIYSRDKLMDHIYDDDRIVSDRTIDSHIKKIRKKLHGIAPEHEFIHSVYGAGYKFEAQSE</sequence>
<reference evidence="10 11" key="1">
    <citation type="submission" date="2018-01" db="EMBL/GenBank/DDBJ databases">
        <authorList>
            <person name="Paulsen S."/>
            <person name="Gram L.K."/>
        </authorList>
    </citation>
    <scope>NUCLEOTIDE SEQUENCE [LARGE SCALE GENOMIC DNA]</scope>
    <source>
        <strain evidence="10 11">S3790</strain>
    </source>
</reference>
<dbReference type="InterPro" id="IPR001789">
    <property type="entry name" value="Sig_transdc_resp-reg_receiver"/>
</dbReference>
<dbReference type="PROSITE" id="PS51755">
    <property type="entry name" value="OMPR_PHOB"/>
    <property type="match status" value="1"/>
</dbReference>
<dbReference type="Pfam" id="PF00486">
    <property type="entry name" value="Trans_reg_C"/>
    <property type="match status" value="1"/>
</dbReference>
<dbReference type="Gene3D" id="3.40.50.2300">
    <property type="match status" value="1"/>
</dbReference>
<dbReference type="GO" id="GO:0032993">
    <property type="term" value="C:protein-DNA complex"/>
    <property type="evidence" value="ECO:0007669"/>
    <property type="project" value="TreeGrafter"/>
</dbReference>
<evidence type="ECO:0000259" key="8">
    <source>
        <dbReference type="PROSITE" id="PS50110"/>
    </source>
</evidence>
<protein>
    <submittedName>
        <fullName evidence="10">Two-component system response regulator BaeR</fullName>
    </submittedName>
</protein>
<evidence type="ECO:0000259" key="9">
    <source>
        <dbReference type="PROSITE" id="PS51755"/>
    </source>
</evidence>
<dbReference type="Proteomes" id="UP000307217">
    <property type="component" value="Unassembled WGS sequence"/>
</dbReference>
<organism evidence="10 11">
    <name type="scientific">Pseudoalteromonas aurantia</name>
    <dbReference type="NCBI Taxonomy" id="43654"/>
    <lineage>
        <taxon>Bacteria</taxon>
        <taxon>Pseudomonadati</taxon>
        <taxon>Pseudomonadota</taxon>
        <taxon>Gammaproteobacteria</taxon>
        <taxon>Alteromonadales</taxon>
        <taxon>Pseudoalteromonadaceae</taxon>
        <taxon>Pseudoalteromonas</taxon>
    </lineage>
</organism>
<keyword evidence="5" id="KW-0804">Transcription</keyword>
<feature type="modified residue" description="4-aspartylphosphate" evidence="6">
    <location>
        <position position="54"/>
    </location>
</feature>
<dbReference type="Gene3D" id="6.10.250.690">
    <property type="match status" value="1"/>
</dbReference>
<dbReference type="FunFam" id="3.40.50.2300:FF:000001">
    <property type="entry name" value="DNA-binding response regulator PhoB"/>
    <property type="match status" value="1"/>
</dbReference>
<dbReference type="EMBL" id="PNBX01000097">
    <property type="protein sequence ID" value="TMO65015.1"/>
    <property type="molecule type" value="Genomic_DNA"/>
</dbReference>
<dbReference type="GO" id="GO:0005829">
    <property type="term" value="C:cytosol"/>
    <property type="evidence" value="ECO:0007669"/>
    <property type="project" value="TreeGrafter"/>
</dbReference>
<dbReference type="SMART" id="SM00862">
    <property type="entry name" value="Trans_reg_C"/>
    <property type="match status" value="1"/>
</dbReference>
<evidence type="ECO:0000256" key="1">
    <source>
        <dbReference type="ARBA" id="ARBA00022553"/>
    </source>
</evidence>
<keyword evidence="4 7" id="KW-0238">DNA-binding</keyword>
<dbReference type="AlphaFoldDB" id="A0A5S3V355"/>
<feature type="domain" description="Response regulatory" evidence="8">
    <location>
        <begin position="5"/>
        <end position="118"/>
    </location>
</feature>
<evidence type="ECO:0000256" key="6">
    <source>
        <dbReference type="PROSITE-ProRule" id="PRU00169"/>
    </source>
</evidence>
<dbReference type="InterPro" id="IPR011006">
    <property type="entry name" value="CheY-like_superfamily"/>
</dbReference>
<evidence type="ECO:0000256" key="3">
    <source>
        <dbReference type="ARBA" id="ARBA00023015"/>
    </source>
</evidence>
<dbReference type="InterPro" id="IPR039420">
    <property type="entry name" value="WalR-like"/>
</dbReference>
<name>A0A5S3V355_9GAMM</name>
<keyword evidence="2" id="KW-0902">Two-component regulatory system</keyword>
<evidence type="ECO:0000313" key="10">
    <source>
        <dbReference type="EMBL" id="TMO65015.1"/>
    </source>
</evidence>
<proteinExistence type="predicted"/>
<reference evidence="11" key="2">
    <citation type="submission" date="2019-06" db="EMBL/GenBank/DDBJ databases">
        <title>Co-occurence of chitin degradation, pigmentation and bioactivity in marine Pseudoalteromonas.</title>
        <authorList>
            <person name="Sonnenschein E.C."/>
            <person name="Bech P.K."/>
        </authorList>
    </citation>
    <scope>NUCLEOTIDE SEQUENCE [LARGE SCALE GENOMIC DNA]</scope>
    <source>
        <strain evidence="11">S3790</strain>
    </source>
</reference>
<dbReference type="GO" id="GO:0000976">
    <property type="term" value="F:transcription cis-regulatory region binding"/>
    <property type="evidence" value="ECO:0007669"/>
    <property type="project" value="TreeGrafter"/>
</dbReference>
<evidence type="ECO:0000256" key="4">
    <source>
        <dbReference type="ARBA" id="ARBA00023125"/>
    </source>
</evidence>
<evidence type="ECO:0000313" key="11">
    <source>
        <dbReference type="Proteomes" id="UP000307217"/>
    </source>
</evidence>
<dbReference type="InterPro" id="IPR016032">
    <property type="entry name" value="Sig_transdc_resp-reg_C-effctor"/>
</dbReference>
<dbReference type="RefSeq" id="WP_138593151.1">
    <property type="nucleotide sequence ID" value="NZ_PNBX01000097.1"/>
</dbReference>
<dbReference type="Pfam" id="PF00072">
    <property type="entry name" value="Response_reg"/>
    <property type="match status" value="1"/>
</dbReference>
<evidence type="ECO:0000256" key="2">
    <source>
        <dbReference type="ARBA" id="ARBA00023012"/>
    </source>
</evidence>
<dbReference type="Gene3D" id="1.10.10.10">
    <property type="entry name" value="Winged helix-like DNA-binding domain superfamily/Winged helix DNA-binding domain"/>
    <property type="match status" value="1"/>
</dbReference>
<keyword evidence="1 6" id="KW-0597">Phosphoprotein</keyword>
<dbReference type="CDD" id="cd00383">
    <property type="entry name" value="trans_reg_C"/>
    <property type="match status" value="1"/>
</dbReference>
<accession>A0A5S3V355</accession>
<keyword evidence="3" id="KW-0805">Transcription regulation</keyword>
<dbReference type="InterPro" id="IPR001867">
    <property type="entry name" value="OmpR/PhoB-type_DNA-bd"/>
</dbReference>
<dbReference type="PROSITE" id="PS50110">
    <property type="entry name" value="RESPONSE_REGULATORY"/>
    <property type="match status" value="1"/>
</dbReference>
<feature type="DNA-binding region" description="OmpR/PhoB-type" evidence="7">
    <location>
        <begin position="127"/>
        <end position="227"/>
    </location>
</feature>
<evidence type="ECO:0000256" key="7">
    <source>
        <dbReference type="PROSITE-ProRule" id="PRU01091"/>
    </source>
</evidence>
<dbReference type="SUPFAM" id="SSF46894">
    <property type="entry name" value="C-terminal effector domain of the bipartite response regulators"/>
    <property type="match status" value="1"/>
</dbReference>
<dbReference type="PANTHER" id="PTHR48111:SF59">
    <property type="entry name" value="TRANSCRIPTIONAL REGULATORY PROTEIN BAER"/>
    <property type="match status" value="1"/>
</dbReference>
<dbReference type="InterPro" id="IPR036388">
    <property type="entry name" value="WH-like_DNA-bd_sf"/>
</dbReference>
<dbReference type="GO" id="GO:0006355">
    <property type="term" value="P:regulation of DNA-templated transcription"/>
    <property type="evidence" value="ECO:0007669"/>
    <property type="project" value="InterPro"/>
</dbReference>
<dbReference type="PANTHER" id="PTHR48111">
    <property type="entry name" value="REGULATOR OF RPOS"/>
    <property type="match status" value="1"/>
</dbReference>
<dbReference type="GO" id="GO:0000156">
    <property type="term" value="F:phosphorelay response regulator activity"/>
    <property type="evidence" value="ECO:0007669"/>
    <property type="project" value="TreeGrafter"/>
</dbReference>
<evidence type="ECO:0000256" key="5">
    <source>
        <dbReference type="ARBA" id="ARBA00023163"/>
    </source>
</evidence>
<dbReference type="SMART" id="SM00448">
    <property type="entry name" value="REC"/>
    <property type="match status" value="1"/>
</dbReference>
<gene>
    <name evidence="10" type="ORF">CWC19_17915</name>
</gene>
<dbReference type="OrthoDB" id="9802426at2"/>
<comment type="caution">
    <text evidence="10">The sequence shown here is derived from an EMBL/GenBank/DDBJ whole genome shotgun (WGS) entry which is preliminary data.</text>
</comment>